<dbReference type="Pfam" id="PF02536">
    <property type="entry name" value="mTERF"/>
    <property type="match status" value="1"/>
</dbReference>
<dbReference type="PANTHER" id="PTHR13068:SF133">
    <property type="entry name" value="MITOCHONDRIAL TRANSCRIPTION TERMINATION FACTOR FAMILY PROTEIN"/>
    <property type="match status" value="1"/>
</dbReference>
<evidence type="ECO:0000313" key="5">
    <source>
        <dbReference type="Proteomes" id="UP001604336"/>
    </source>
</evidence>
<keyword evidence="2" id="KW-0805">Transcription regulation</keyword>
<dbReference type="InterPro" id="IPR038538">
    <property type="entry name" value="MTERF_sf"/>
</dbReference>
<dbReference type="Proteomes" id="UP001604336">
    <property type="component" value="Unassembled WGS sequence"/>
</dbReference>
<protein>
    <submittedName>
        <fullName evidence="4">Mitochondrial transcription termination factor family protein</fullName>
    </submittedName>
</protein>
<dbReference type="EMBL" id="JBFOLK010000009">
    <property type="protein sequence ID" value="KAL2485850.1"/>
    <property type="molecule type" value="Genomic_DNA"/>
</dbReference>
<dbReference type="Gene3D" id="1.25.70.10">
    <property type="entry name" value="Transcription termination factor 3, mitochondrial"/>
    <property type="match status" value="1"/>
</dbReference>
<sequence>MSEKKISKAIDFLVNKMGWESKMIALCPAVLFFNLENRIIPRCSTVQFLFSRELINKDVKLSTMLFPTEKRFLEKFVTKYEKQVPKLYDFYQGKIGIEEL</sequence>
<accession>A0ABD1RBQ3</accession>
<organism evidence="4 5">
    <name type="scientific">Abeliophyllum distichum</name>
    <dbReference type="NCBI Taxonomy" id="126358"/>
    <lineage>
        <taxon>Eukaryota</taxon>
        <taxon>Viridiplantae</taxon>
        <taxon>Streptophyta</taxon>
        <taxon>Embryophyta</taxon>
        <taxon>Tracheophyta</taxon>
        <taxon>Spermatophyta</taxon>
        <taxon>Magnoliopsida</taxon>
        <taxon>eudicotyledons</taxon>
        <taxon>Gunneridae</taxon>
        <taxon>Pentapetalae</taxon>
        <taxon>asterids</taxon>
        <taxon>lamiids</taxon>
        <taxon>Lamiales</taxon>
        <taxon>Oleaceae</taxon>
        <taxon>Forsythieae</taxon>
        <taxon>Abeliophyllum</taxon>
    </lineage>
</organism>
<evidence type="ECO:0000313" key="4">
    <source>
        <dbReference type="EMBL" id="KAL2485850.1"/>
    </source>
</evidence>
<comment type="caution">
    <text evidence="4">The sequence shown here is derived from an EMBL/GenBank/DDBJ whole genome shotgun (WGS) entry which is preliminary data.</text>
</comment>
<dbReference type="PANTHER" id="PTHR13068">
    <property type="entry name" value="CGI-12 PROTEIN-RELATED"/>
    <property type="match status" value="1"/>
</dbReference>
<evidence type="ECO:0000256" key="3">
    <source>
        <dbReference type="ARBA" id="ARBA00022946"/>
    </source>
</evidence>
<gene>
    <name evidence="4" type="ORF">Adt_30606</name>
</gene>
<name>A0ABD1RBQ3_9LAMI</name>
<keyword evidence="2" id="KW-0804">Transcription</keyword>
<keyword evidence="2" id="KW-0806">Transcription termination</keyword>
<dbReference type="InterPro" id="IPR003690">
    <property type="entry name" value="MTERF"/>
</dbReference>
<evidence type="ECO:0000256" key="1">
    <source>
        <dbReference type="ARBA" id="ARBA00007692"/>
    </source>
</evidence>
<evidence type="ECO:0000256" key="2">
    <source>
        <dbReference type="ARBA" id="ARBA00022472"/>
    </source>
</evidence>
<keyword evidence="3" id="KW-0809">Transit peptide</keyword>
<proteinExistence type="inferred from homology"/>
<dbReference type="GO" id="GO:0006353">
    <property type="term" value="P:DNA-templated transcription termination"/>
    <property type="evidence" value="ECO:0007669"/>
    <property type="project" value="UniProtKB-KW"/>
</dbReference>
<dbReference type="AlphaFoldDB" id="A0ABD1RBQ3"/>
<keyword evidence="5" id="KW-1185">Reference proteome</keyword>
<reference evidence="5" key="1">
    <citation type="submission" date="2024-07" db="EMBL/GenBank/DDBJ databases">
        <title>Two chromosome-level genome assemblies of Korean endemic species Abeliophyllum distichum and Forsythia ovata (Oleaceae).</title>
        <authorList>
            <person name="Jang H."/>
        </authorList>
    </citation>
    <scope>NUCLEOTIDE SEQUENCE [LARGE SCALE GENOMIC DNA]</scope>
</reference>
<comment type="similarity">
    <text evidence="1">Belongs to the mTERF family.</text>
</comment>